<dbReference type="Proteomes" id="UP000712281">
    <property type="component" value="Unassembled WGS sequence"/>
</dbReference>
<proteinExistence type="predicted"/>
<dbReference type="EMBL" id="QGKW02001660">
    <property type="protein sequence ID" value="KAF2581873.1"/>
    <property type="molecule type" value="Genomic_DNA"/>
</dbReference>
<dbReference type="AlphaFoldDB" id="A0A8S9JK37"/>
<gene>
    <name evidence="1" type="ORF">F2Q68_00002171</name>
</gene>
<dbReference type="PANTHER" id="PTHR33413:SF33">
    <property type="entry name" value="MEDIATOR OF RNA POLYMERASE II TRANSCRIPTION SUBUNIT 29"/>
    <property type="match status" value="1"/>
</dbReference>
<sequence>MGNCQAVDTTRIVIQHPNGKEEMLSCPVSASYVMKMNPGHCVALLISTTALSASPGHGGPLRLTRIKLLRPTETLVLGHVYRLITTKGVVASHNLTSPSLEPV</sequence>
<dbReference type="InterPro" id="IPR025322">
    <property type="entry name" value="PADRE_dom"/>
</dbReference>
<protein>
    <submittedName>
        <fullName evidence="1">Uncharacterized protein</fullName>
    </submittedName>
</protein>
<evidence type="ECO:0000313" key="2">
    <source>
        <dbReference type="Proteomes" id="UP000712281"/>
    </source>
</evidence>
<accession>A0A8S9JK37</accession>
<evidence type="ECO:0000313" key="1">
    <source>
        <dbReference type="EMBL" id="KAF2581873.1"/>
    </source>
</evidence>
<organism evidence="1 2">
    <name type="scientific">Brassica cretica</name>
    <name type="common">Mustard</name>
    <dbReference type="NCBI Taxonomy" id="69181"/>
    <lineage>
        <taxon>Eukaryota</taxon>
        <taxon>Viridiplantae</taxon>
        <taxon>Streptophyta</taxon>
        <taxon>Embryophyta</taxon>
        <taxon>Tracheophyta</taxon>
        <taxon>Spermatophyta</taxon>
        <taxon>Magnoliopsida</taxon>
        <taxon>eudicotyledons</taxon>
        <taxon>Gunneridae</taxon>
        <taxon>Pentapetalae</taxon>
        <taxon>rosids</taxon>
        <taxon>malvids</taxon>
        <taxon>Brassicales</taxon>
        <taxon>Brassicaceae</taxon>
        <taxon>Brassiceae</taxon>
        <taxon>Brassica</taxon>
    </lineage>
</organism>
<dbReference type="Pfam" id="PF14009">
    <property type="entry name" value="PADRE"/>
    <property type="match status" value="1"/>
</dbReference>
<reference evidence="1" key="1">
    <citation type="submission" date="2019-12" db="EMBL/GenBank/DDBJ databases">
        <title>Genome sequencing and annotation of Brassica cretica.</title>
        <authorList>
            <person name="Studholme D.J."/>
            <person name="Sarris P.F."/>
        </authorList>
    </citation>
    <scope>NUCLEOTIDE SEQUENCE</scope>
    <source>
        <strain evidence="1">PFS-001/15</strain>
        <tissue evidence="1">Leaf</tissue>
    </source>
</reference>
<dbReference type="PANTHER" id="PTHR33413">
    <property type="entry name" value="EXPRESSED PROTEIN"/>
    <property type="match status" value="1"/>
</dbReference>
<name>A0A8S9JK37_BRACR</name>
<comment type="caution">
    <text evidence="1">The sequence shown here is derived from an EMBL/GenBank/DDBJ whole genome shotgun (WGS) entry which is preliminary data.</text>
</comment>